<dbReference type="Pfam" id="PF07695">
    <property type="entry name" value="7TMR-DISM_7TM"/>
    <property type="match status" value="1"/>
</dbReference>
<sequence length="598" mass="68294">MILLGNSSVFAQRKIVINSSDHPFVIGRQIEVFEDKSALLDLKGVQAPGNDARFTQSIQINPNFGVTNSVVWSRFKLVNNTSDKLYLEIGEPVMDSITIYKIDSSNKISITKAGVYLPSNERDLHTNFYLIDLKLQPNEYATYYMRLQNSQPIIFPLRVAALPVFFEDNHPKDLLQGFYLGLMIVMAIFNFFIFWTVRSREYLYYVLYVLSFAGFFAHNKGISQEFIWGQAVWVNRFSPLFLAFTMIFGLLFAESFLNAPRYIPVTRRITRGFIILIALFLFFNIIGLGAESTKFLNLTSFFAVFYILVVAILIWLEGSLYALFFLIAWSTMLISAMIFILQLSNALPSDYFTRNALQVGSGLEVVLLSFGLAYRINAYRQETENAQNEVIKQLQENEQIRNRIARDLHDDIGSTLSSIGILSQVAENQVLNSPVSVKDLLKKITDSSQKVQRSLSDIVWTTRHTSDNFSELLVKMREFIAELFEPKYIHYDFKADDLPDIKLSPTKQYHLYLIFKEAINNIVKYADASEVKIEFFVKDNHLLMTICDDGKGFDEKTVKQGNGLGNMKKRAEQMTGKLTVTSKPDCGTSINFSIPLIL</sequence>
<dbReference type="SMART" id="SM00387">
    <property type="entry name" value="HATPase_c"/>
    <property type="match status" value="1"/>
</dbReference>
<feature type="transmembrane region" description="Helical" evidence="5">
    <location>
        <begin position="177"/>
        <end position="195"/>
    </location>
</feature>
<dbReference type="Proteomes" id="UP000199306">
    <property type="component" value="Unassembled WGS sequence"/>
</dbReference>
<feature type="coiled-coil region" evidence="4">
    <location>
        <begin position="376"/>
        <end position="403"/>
    </location>
</feature>
<keyword evidence="5" id="KW-1133">Transmembrane helix</keyword>
<keyword evidence="3" id="KW-0902">Two-component regulatory system</keyword>
<dbReference type="SUPFAM" id="SSF55874">
    <property type="entry name" value="ATPase domain of HSP90 chaperone/DNA topoisomerase II/histidine kinase"/>
    <property type="match status" value="1"/>
</dbReference>
<dbReference type="InterPro" id="IPR005467">
    <property type="entry name" value="His_kinase_dom"/>
</dbReference>
<feature type="transmembrane region" description="Helical" evidence="5">
    <location>
        <begin position="269"/>
        <end position="289"/>
    </location>
</feature>
<evidence type="ECO:0000256" key="3">
    <source>
        <dbReference type="ARBA" id="ARBA00023012"/>
    </source>
</evidence>
<evidence type="ECO:0000256" key="4">
    <source>
        <dbReference type="SAM" id="Coils"/>
    </source>
</evidence>
<feature type="transmembrane region" description="Helical" evidence="5">
    <location>
        <begin position="238"/>
        <end position="257"/>
    </location>
</feature>
<evidence type="ECO:0000256" key="1">
    <source>
        <dbReference type="ARBA" id="ARBA00022679"/>
    </source>
</evidence>
<dbReference type="GO" id="GO:0016020">
    <property type="term" value="C:membrane"/>
    <property type="evidence" value="ECO:0007669"/>
    <property type="project" value="InterPro"/>
</dbReference>
<dbReference type="CDD" id="cd16917">
    <property type="entry name" value="HATPase_UhpB-NarQ-NarX-like"/>
    <property type="match status" value="1"/>
</dbReference>
<dbReference type="Gene3D" id="3.30.565.10">
    <property type="entry name" value="Histidine kinase-like ATPase, C-terminal domain"/>
    <property type="match status" value="1"/>
</dbReference>
<feature type="transmembrane region" description="Helical" evidence="5">
    <location>
        <begin position="295"/>
        <end position="316"/>
    </location>
</feature>
<proteinExistence type="predicted"/>
<keyword evidence="4" id="KW-0175">Coiled coil</keyword>
<organism evidence="7 8">
    <name type="scientific">Pseudarcicella hirudinis</name>
    <dbReference type="NCBI Taxonomy" id="1079859"/>
    <lineage>
        <taxon>Bacteria</taxon>
        <taxon>Pseudomonadati</taxon>
        <taxon>Bacteroidota</taxon>
        <taxon>Cytophagia</taxon>
        <taxon>Cytophagales</taxon>
        <taxon>Flectobacillaceae</taxon>
        <taxon>Pseudarcicella</taxon>
    </lineage>
</organism>
<dbReference type="InterPro" id="IPR036890">
    <property type="entry name" value="HATPase_C_sf"/>
</dbReference>
<dbReference type="Pfam" id="PF07696">
    <property type="entry name" value="7TMR-DISMED2"/>
    <property type="match status" value="1"/>
</dbReference>
<feature type="transmembrane region" description="Helical" evidence="5">
    <location>
        <begin position="202"/>
        <end position="218"/>
    </location>
</feature>
<name>A0A1I5QHC8_9BACT</name>
<accession>A0A1I5QHC8</accession>
<dbReference type="GO" id="GO:0000155">
    <property type="term" value="F:phosphorelay sensor kinase activity"/>
    <property type="evidence" value="ECO:0007669"/>
    <property type="project" value="InterPro"/>
</dbReference>
<keyword evidence="5" id="KW-0812">Transmembrane</keyword>
<dbReference type="Gene3D" id="1.20.5.1930">
    <property type="match status" value="1"/>
</dbReference>
<dbReference type="STRING" id="1079859.SAMN04515674_103200"/>
<gene>
    <name evidence="7" type="ORF">SAMN04515674_103200</name>
</gene>
<evidence type="ECO:0000313" key="8">
    <source>
        <dbReference type="Proteomes" id="UP000199306"/>
    </source>
</evidence>
<dbReference type="InterPro" id="IPR011712">
    <property type="entry name" value="Sig_transdc_His_kin_sub3_dim/P"/>
</dbReference>
<dbReference type="InterPro" id="IPR050482">
    <property type="entry name" value="Sensor_HK_TwoCompSys"/>
</dbReference>
<protein>
    <submittedName>
        <fullName evidence="7">Signal transduction histidine kinase</fullName>
    </submittedName>
</protein>
<feature type="domain" description="Histidine kinase" evidence="6">
    <location>
        <begin position="407"/>
        <end position="598"/>
    </location>
</feature>
<evidence type="ECO:0000256" key="2">
    <source>
        <dbReference type="ARBA" id="ARBA00022777"/>
    </source>
</evidence>
<keyword evidence="5" id="KW-0472">Membrane</keyword>
<dbReference type="EMBL" id="FOXH01000003">
    <property type="protein sequence ID" value="SFP45635.1"/>
    <property type="molecule type" value="Genomic_DNA"/>
</dbReference>
<feature type="transmembrane region" description="Helical" evidence="5">
    <location>
        <begin position="323"/>
        <end position="344"/>
    </location>
</feature>
<dbReference type="InterPro" id="IPR003594">
    <property type="entry name" value="HATPase_dom"/>
</dbReference>
<evidence type="ECO:0000313" key="7">
    <source>
        <dbReference type="EMBL" id="SFP45635.1"/>
    </source>
</evidence>
<keyword evidence="2 7" id="KW-0418">Kinase</keyword>
<dbReference type="GO" id="GO:0046983">
    <property type="term" value="F:protein dimerization activity"/>
    <property type="evidence" value="ECO:0007669"/>
    <property type="project" value="InterPro"/>
</dbReference>
<dbReference type="Pfam" id="PF07730">
    <property type="entry name" value="HisKA_3"/>
    <property type="match status" value="1"/>
</dbReference>
<dbReference type="PANTHER" id="PTHR24421">
    <property type="entry name" value="NITRATE/NITRITE SENSOR PROTEIN NARX-RELATED"/>
    <property type="match status" value="1"/>
</dbReference>
<dbReference type="PROSITE" id="PS50109">
    <property type="entry name" value="HIS_KIN"/>
    <property type="match status" value="1"/>
</dbReference>
<evidence type="ECO:0000259" key="6">
    <source>
        <dbReference type="PROSITE" id="PS50109"/>
    </source>
</evidence>
<keyword evidence="8" id="KW-1185">Reference proteome</keyword>
<feature type="transmembrane region" description="Helical" evidence="5">
    <location>
        <begin position="356"/>
        <end position="374"/>
    </location>
</feature>
<dbReference type="Pfam" id="PF02518">
    <property type="entry name" value="HATPase_c"/>
    <property type="match status" value="1"/>
</dbReference>
<dbReference type="Gene3D" id="2.60.40.2380">
    <property type="match status" value="1"/>
</dbReference>
<keyword evidence="1" id="KW-0808">Transferase</keyword>
<dbReference type="AlphaFoldDB" id="A0A1I5QHC8"/>
<reference evidence="7 8" key="1">
    <citation type="submission" date="2016-10" db="EMBL/GenBank/DDBJ databases">
        <authorList>
            <person name="de Groot N.N."/>
        </authorList>
    </citation>
    <scope>NUCLEOTIDE SEQUENCE [LARGE SCALE GENOMIC DNA]</scope>
    <source>
        <strain evidence="8">E92,LMG 26720,CCM 7988</strain>
    </source>
</reference>
<dbReference type="InterPro" id="IPR011622">
    <property type="entry name" value="7TMR_DISM_rcpt_extracell_dom2"/>
</dbReference>
<evidence type="ECO:0000256" key="5">
    <source>
        <dbReference type="SAM" id="Phobius"/>
    </source>
</evidence>
<dbReference type="InterPro" id="IPR011623">
    <property type="entry name" value="7TMR_DISM_rcpt_extracell_dom1"/>
</dbReference>